<evidence type="ECO:0000313" key="2">
    <source>
        <dbReference type="EMBL" id="MDV7248914.1"/>
    </source>
</evidence>
<feature type="region of interest" description="Disordered" evidence="1">
    <location>
        <begin position="100"/>
        <end position="137"/>
    </location>
</feature>
<evidence type="ECO:0008006" key="4">
    <source>
        <dbReference type="Google" id="ProtNLM"/>
    </source>
</evidence>
<sequence length="137" mass="14117">MTLVLVAGAAGLFFLLLSLFMLVRLRSTERLLSERLNTIARERRQSAAPAGRLTKPPPASAWSSVDARGNDDVTTSALGYLAGGSLAGTLVGDAMANAAGSSVNEPACDPSSHTDDSDTTRWSDSGGSCDAESPSSD</sequence>
<dbReference type="AlphaFoldDB" id="A0AAW8ZS34"/>
<comment type="caution">
    <text evidence="2">The sequence shown here is derived from an EMBL/GenBank/DDBJ whole genome shotgun (WGS) entry which is preliminary data.</text>
</comment>
<dbReference type="Proteomes" id="UP001187425">
    <property type="component" value="Unassembled WGS sequence"/>
</dbReference>
<dbReference type="EMBL" id="JAWMQI010000035">
    <property type="protein sequence ID" value="MDV7248914.1"/>
    <property type="molecule type" value="Genomic_DNA"/>
</dbReference>
<accession>A0AAW8ZS34</accession>
<name>A0AAW8ZS34_9XANT</name>
<organism evidence="2 3">
    <name type="scientific">Xanthomonas hortorum pv. vitians</name>
    <dbReference type="NCBI Taxonomy" id="83224"/>
    <lineage>
        <taxon>Bacteria</taxon>
        <taxon>Pseudomonadati</taxon>
        <taxon>Pseudomonadota</taxon>
        <taxon>Gammaproteobacteria</taxon>
        <taxon>Lysobacterales</taxon>
        <taxon>Lysobacteraceae</taxon>
        <taxon>Xanthomonas</taxon>
    </lineage>
</organism>
<protein>
    <recommendedName>
        <fullName evidence="4">Secreted protein</fullName>
    </recommendedName>
</protein>
<dbReference type="RefSeq" id="WP_317685580.1">
    <property type="nucleotide sequence ID" value="NZ_JAWMQI010000035.1"/>
</dbReference>
<proteinExistence type="predicted"/>
<gene>
    <name evidence="2" type="ORF">R4K57_10930</name>
</gene>
<feature type="compositionally biased region" description="Basic and acidic residues" evidence="1">
    <location>
        <begin position="112"/>
        <end position="121"/>
    </location>
</feature>
<feature type="region of interest" description="Disordered" evidence="1">
    <location>
        <begin position="42"/>
        <end position="68"/>
    </location>
</feature>
<evidence type="ECO:0000256" key="1">
    <source>
        <dbReference type="SAM" id="MobiDB-lite"/>
    </source>
</evidence>
<evidence type="ECO:0000313" key="3">
    <source>
        <dbReference type="Proteomes" id="UP001187425"/>
    </source>
</evidence>
<reference evidence="2 3" key="1">
    <citation type="submission" date="2023-10" db="EMBL/GenBank/DDBJ databases">
        <title>A new tool for lettuce pathogen research.</title>
        <authorList>
            <person name="Horton K.N."/>
            <person name="Cseke L.J."/>
            <person name="Badiwe M."/>
            <person name="Tesfaye D."/>
            <person name="Klein A."/>
            <person name="Su J."/>
            <person name="Potnis N."/>
            <person name="Gassmann W."/>
        </authorList>
    </citation>
    <scope>NUCLEOTIDE SEQUENCE [LARGE SCALE GENOMIC DNA]</scope>
    <source>
        <strain evidence="2 3">JSKH1901</strain>
    </source>
</reference>